<name>A0A0F8ZLK6_9ZZZZ</name>
<proteinExistence type="predicted"/>
<dbReference type="EMBL" id="LAZR01047230">
    <property type="protein sequence ID" value="KKK94702.1"/>
    <property type="molecule type" value="Genomic_DNA"/>
</dbReference>
<dbReference type="AlphaFoldDB" id="A0A0F8ZLK6"/>
<organism evidence="1">
    <name type="scientific">marine sediment metagenome</name>
    <dbReference type="NCBI Taxonomy" id="412755"/>
    <lineage>
        <taxon>unclassified sequences</taxon>
        <taxon>metagenomes</taxon>
        <taxon>ecological metagenomes</taxon>
    </lineage>
</organism>
<comment type="caution">
    <text evidence="1">The sequence shown here is derived from an EMBL/GenBank/DDBJ whole genome shotgun (WGS) entry which is preliminary data.</text>
</comment>
<sequence length="195" mass="21536">MALSDISRKEARSDVLARLDMVEAGAVIEEEINLWLDKAQFDYFVRMGALVEKWYGKNETVSVTALAGAITEVVLTSSYGAEKIARITKFIQSDGSTIFRPVEYSKLEYMLGIPIFDKTYAFAWYGTNLHIFVGTSATALSTDSSVLHFIRKPDEMSGDNNVFTVTFASAVEDDTIDVNGIRFTAKDAATTELAD</sequence>
<reference evidence="1" key="1">
    <citation type="journal article" date="2015" name="Nature">
        <title>Complex archaea that bridge the gap between prokaryotes and eukaryotes.</title>
        <authorList>
            <person name="Spang A."/>
            <person name="Saw J.H."/>
            <person name="Jorgensen S.L."/>
            <person name="Zaremba-Niedzwiedzka K."/>
            <person name="Martijn J."/>
            <person name="Lind A.E."/>
            <person name="van Eijk R."/>
            <person name="Schleper C."/>
            <person name="Guy L."/>
            <person name="Ettema T.J."/>
        </authorList>
    </citation>
    <scope>NUCLEOTIDE SEQUENCE</scope>
</reference>
<gene>
    <name evidence="1" type="ORF">LCGC14_2680190</name>
</gene>
<protein>
    <submittedName>
        <fullName evidence="1">Uncharacterized protein</fullName>
    </submittedName>
</protein>
<feature type="non-terminal residue" evidence="1">
    <location>
        <position position="195"/>
    </location>
</feature>
<evidence type="ECO:0000313" key="1">
    <source>
        <dbReference type="EMBL" id="KKK94702.1"/>
    </source>
</evidence>
<accession>A0A0F8ZLK6</accession>